<reference evidence="14" key="1">
    <citation type="submission" date="2019-10" db="EMBL/GenBank/DDBJ databases">
        <title>Streptomyces sp. nov., a novel actinobacterium isolated from alkaline environment.</title>
        <authorList>
            <person name="Golinska P."/>
        </authorList>
    </citation>
    <scope>NUCLEOTIDE SEQUENCE [LARGE SCALE GENOMIC DNA]</scope>
    <source>
        <strain evidence="14">DSM 42118</strain>
    </source>
</reference>
<keyword evidence="14" id="KW-1185">Reference proteome</keyword>
<evidence type="ECO:0000256" key="7">
    <source>
        <dbReference type="ARBA" id="ARBA00023053"/>
    </source>
</evidence>
<evidence type="ECO:0000256" key="5">
    <source>
        <dbReference type="ARBA" id="ARBA00022692"/>
    </source>
</evidence>
<evidence type="ECO:0000256" key="12">
    <source>
        <dbReference type="SAM" id="MobiDB-lite"/>
    </source>
</evidence>
<feature type="transmembrane region" description="Helical" evidence="11">
    <location>
        <begin position="172"/>
        <end position="191"/>
    </location>
</feature>
<feature type="transmembrane region" description="Helical" evidence="11">
    <location>
        <begin position="197"/>
        <end position="214"/>
    </location>
</feature>
<feature type="transmembrane region" description="Helical" evidence="11">
    <location>
        <begin position="273"/>
        <end position="296"/>
    </location>
</feature>
<evidence type="ECO:0000313" key="13">
    <source>
        <dbReference type="EMBL" id="MBB0244577.1"/>
    </source>
</evidence>
<organism evidence="13 14">
    <name type="scientific">Streptomyces alkaliphilus</name>
    <dbReference type="NCBI Taxonomy" id="1472722"/>
    <lineage>
        <taxon>Bacteria</taxon>
        <taxon>Bacillati</taxon>
        <taxon>Actinomycetota</taxon>
        <taxon>Actinomycetes</taxon>
        <taxon>Kitasatosporales</taxon>
        <taxon>Streptomycetaceae</taxon>
        <taxon>Streptomyces</taxon>
    </lineage>
</organism>
<keyword evidence="7 11" id="KW-0915">Sodium</keyword>
<dbReference type="PANTHER" id="PTHR30341">
    <property type="entry name" value="SODIUM ION/PROTON ANTIPORTER NHAA-RELATED"/>
    <property type="match status" value="1"/>
</dbReference>
<feature type="transmembrane region" description="Helical" evidence="11">
    <location>
        <begin position="381"/>
        <end position="400"/>
    </location>
</feature>
<keyword evidence="3 11" id="KW-0050">Antiport</keyword>
<evidence type="ECO:0000256" key="4">
    <source>
        <dbReference type="ARBA" id="ARBA00022475"/>
    </source>
</evidence>
<feature type="transmembrane region" description="Helical" evidence="11">
    <location>
        <begin position="75"/>
        <end position="95"/>
    </location>
</feature>
<dbReference type="Proteomes" id="UP000538929">
    <property type="component" value="Unassembled WGS sequence"/>
</dbReference>
<feature type="transmembrane region" description="Helical" evidence="11">
    <location>
        <begin position="308"/>
        <end position="330"/>
    </location>
</feature>
<gene>
    <name evidence="11 13" type="primary">nhaA</name>
    <name evidence="13" type="ORF">FNQ90_10795</name>
</gene>
<feature type="transmembrane region" description="Helical" evidence="11">
    <location>
        <begin position="350"/>
        <end position="369"/>
    </location>
</feature>
<evidence type="ECO:0000313" key="14">
    <source>
        <dbReference type="Proteomes" id="UP000538929"/>
    </source>
</evidence>
<keyword evidence="8 11" id="KW-0406">Ion transport</keyword>
<comment type="caution">
    <text evidence="13">The sequence shown here is derived from an EMBL/GenBank/DDBJ whole genome shotgun (WGS) entry which is preliminary data.</text>
</comment>
<comment type="subcellular location">
    <subcellularLocation>
        <location evidence="1">Cell inner membrane</location>
        <topology evidence="1">Multi-pass membrane protein</topology>
    </subcellularLocation>
    <subcellularLocation>
        <location evidence="11">Cell membrane</location>
        <topology evidence="11">Multi-pass membrane protein</topology>
    </subcellularLocation>
</comment>
<evidence type="ECO:0000256" key="11">
    <source>
        <dbReference type="HAMAP-Rule" id="MF_01844"/>
    </source>
</evidence>
<dbReference type="HAMAP" id="MF_01844">
    <property type="entry name" value="NhaA"/>
    <property type="match status" value="1"/>
</dbReference>
<feature type="transmembrane region" description="Helical" evidence="11">
    <location>
        <begin position="26"/>
        <end position="48"/>
    </location>
</feature>
<evidence type="ECO:0000256" key="2">
    <source>
        <dbReference type="ARBA" id="ARBA00022448"/>
    </source>
</evidence>
<feature type="transmembrane region" description="Helical" evidence="11">
    <location>
        <begin position="107"/>
        <end position="130"/>
    </location>
</feature>
<keyword evidence="2 11" id="KW-0813">Transport</keyword>
<keyword evidence="6 11" id="KW-1133">Transmembrane helix</keyword>
<dbReference type="InterPro" id="IPR004670">
    <property type="entry name" value="NhaA"/>
</dbReference>
<comment type="similarity">
    <text evidence="11">Belongs to the NhaA Na(+)/H(+) (TC 2.A.33) antiporter family.</text>
</comment>
<evidence type="ECO:0000256" key="3">
    <source>
        <dbReference type="ARBA" id="ARBA00022449"/>
    </source>
</evidence>
<comment type="function">
    <text evidence="11">Na(+)/H(+) antiporter that extrudes sodium in exchange for external protons.</text>
</comment>
<dbReference type="RefSeq" id="WP_182606183.1">
    <property type="nucleotide sequence ID" value="NZ_VKHT01000269.1"/>
</dbReference>
<keyword evidence="4 11" id="KW-1003">Cell membrane</keyword>
<evidence type="ECO:0000256" key="9">
    <source>
        <dbReference type="ARBA" id="ARBA00023136"/>
    </source>
</evidence>
<dbReference type="GO" id="GO:0005886">
    <property type="term" value="C:plasma membrane"/>
    <property type="evidence" value="ECO:0007669"/>
    <property type="project" value="UniProtKB-SubCell"/>
</dbReference>
<sequence>MTPPSAPSSNVPGEYRERDRRSVAEFLRLEVSGGLMLLIAATLALILANSPLGDGYASVRDHYLGFSELGLRMSIGHWAADGLLAVFFFIVGIELKREMVIGELRNPVAAILPIVAAVGGMAVPAIFYAVVVGVQGGNMDGWAVPMATDIAFALGVLAVVGRNLPSALRTFLLTLAIVDDLIAITVIAIFYTSNLNFLALFGSFVGLAVFWVLHHKGVRGWYIYVPLALVIWALMFNSGVHATIAGVAIGMLLRSTPREGEKHSPAEHVEHIVHPWSAGLAVPIFALFAAGVAISAETITGLPQQPEALGVVLGLFLGKIVGIFGASWLMVRLTRVELNPVLRWADIAGASMLAGIGFTVSLLISELAFTEDLELQETVKAAVLLASLLAAVGASIVLSMRNRQYTAENGPEGPGDGPAAVRADDDGSGDGAAASPGTPGTGAGSGGDSGVPARSGS</sequence>
<dbReference type="Pfam" id="PF06965">
    <property type="entry name" value="Na_H_antiport_1"/>
    <property type="match status" value="1"/>
</dbReference>
<dbReference type="InterPro" id="IPR023171">
    <property type="entry name" value="Na/H_antiporter_dom_sf"/>
</dbReference>
<evidence type="ECO:0000256" key="1">
    <source>
        <dbReference type="ARBA" id="ARBA00004429"/>
    </source>
</evidence>
<dbReference type="EMBL" id="VKHT01000269">
    <property type="protein sequence ID" value="MBB0244577.1"/>
    <property type="molecule type" value="Genomic_DNA"/>
</dbReference>
<proteinExistence type="inferred from homology"/>
<evidence type="ECO:0000256" key="6">
    <source>
        <dbReference type="ARBA" id="ARBA00022989"/>
    </source>
</evidence>
<dbReference type="PANTHER" id="PTHR30341:SF0">
    <property type="entry name" value="NA(+)_H(+) ANTIPORTER NHAA"/>
    <property type="match status" value="1"/>
</dbReference>
<name>A0A7W3TD70_9ACTN</name>
<dbReference type="Gene3D" id="1.20.1530.10">
    <property type="entry name" value="Na+/H+ antiporter like domain"/>
    <property type="match status" value="1"/>
</dbReference>
<dbReference type="GO" id="GO:0015385">
    <property type="term" value="F:sodium:proton antiporter activity"/>
    <property type="evidence" value="ECO:0007669"/>
    <property type="project" value="UniProtKB-UniRule"/>
</dbReference>
<feature type="region of interest" description="Disordered" evidence="12">
    <location>
        <begin position="407"/>
        <end position="457"/>
    </location>
</feature>
<dbReference type="GO" id="GO:0006885">
    <property type="term" value="P:regulation of pH"/>
    <property type="evidence" value="ECO:0007669"/>
    <property type="project" value="UniProtKB-UniRule"/>
</dbReference>
<evidence type="ECO:0000256" key="8">
    <source>
        <dbReference type="ARBA" id="ARBA00023065"/>
    </source>
</evidence>
<dbReference type="NCBIfam" id="TIGR00773">
    <property type="entry name" value="NhaA"/>
    <property type="match status" value="1"/>
</dbReference>
<keyword evidence="9 11" id="KW-0472">Membrane</keyword>
<keyword evidence="5 11" id="KW-0812">Transmembrane</keyword>
<protein>
    <recommendedName>
        <fullName evidence="11">Na(+)/H(+) antiporter NhaA</fullName>
    </recommendedName>
    <alternativeName>
        <fullName evidence="11">Sodium/proton antiporter NhaA</fullName>
    </alternativeName>
</protein>
<accession>A0A7W3TD70</accession>
<feature type="transmembrane region" description="Helical" evidence="11">
    <location>
        <begin position="221"/>
        <end position="253"/>
    </location>
</feature>
<dbReference type="AlphaFoldDB" id="A0A7W3TD70"/>
<keyword evidence="10 11" id="KW-0739">Sodium transport</keyword>
<feature type="compositionally biased region" description="Gly residues" evidence="12">
    <location>
        <begin position="439"/>
        <end position="449"/>
    </location>
</feature>
<comment type="catalytic activity">
    <reaction evidence="11">
        <text>Na(+)(in) + 2 H(+)(out) = Na(+)(out) + 2 H(+)(in)</text>
        <dbReference type="Rhea" id="RHEA:29251"/>
        <dbReference type="ChEBI" id="CHEBI:15378"/>
        <dbReference type="ChEBI" id="CHEBI:29101"/>
    </reaction>
</comment>
<evidence type="ECO:0000256" key="10">
    <source>
        <dbReference type="ARBA" id="ARBA00023201"/>
    </source>
</evidence>